<organism evidence="2 3">
    <name type="scientific">Halapricum desulfuricans</name>
    <dbReference type="NCBI Taxonomy" id="2841257"/>
    <lineage>
        <taxon>Archaea</taxon>
        <taxon>Methanobacteriati</taxon>
        <taxon>Methanobacteriota</taxon>
        <taxon>Stenosarchaea group</taxon>
        <taxon>Halobacteria</taxon>
        <taxon>Halobacteriales</taxon>
        <taxon>Haloarculaceae</taxon>
        <taxon>Halapricum</taxon>
    </lineage>
</organism>
<feature type="compositionally biased region" description="Basic and acidic residues" evidence="1">
    <location>
        <begin position="1"/>
        <end position="18"/>
    </location>
</feature>
<dbReference type="AlphaFoldDB" id="A0A897N8X6"/>
<name>A0A897N8X6_9EURY</name>
<dbReference type="Proteomes" id="UP000662973">
    <property type="component" value="Chromosome"/>
</dbReference>
<accession>A0A897N8X6</accession>
<protein>
    <submittedName>
        <fullName evidence="2">Uncharacterized protein</fullName>
    </submittedName>
</protein>
<dbReference type="EMBL" id="CP064788">
    <property type="protein sequence ID" value="QSG08738.1"/>
    <property type="molecule type" value="Genomic_DNA"/>
</dbReference>
<evidence type="ECO:0000313" key="2">
    <source>
        <dbReference type="EMBL" id="QSG08738.1"/>
    </source>
</evidence>
<sequence>MLRRHDERYRHSGRDGMTRKPVMVITVRPFRIDRTQSCSRTGKSVQESL</sequence>
<feature type="region of interest" description="Disordered" evidence="1">
    <location>
        <begin position="1"/>
        <end position="21"/>
    </location>
</feature>
<evidence type="ECO:0000256" key="1">
    <source>
        <dbReference type="SAM" id="MobiDB-lite"/>
    </source>
</evidence>
<gene>
    <name evidence="2" type="ORF">HSR122_1341</name>
</gene>
<keyword evidence="3" id="KW-1185">Reference proteome</keyword>
<proteinExistence type="predicted"/>
<reference evidence="2 3" key="1">
    <citation type="submission" date="2020-11" db="EMBL/GenBank/DDBJ databases">
        <title>Carbohydrate-dependent, anaerobic sulfur respiration: A novel catabolism in halophilic archaea.</title>
        <authorList>
            <person name="Sorokin D.Y."/>
            <person name="Messina E."/>
            <person name="Smedile F."/>
            <person name="La Cono V."/>
            <person name="Hallsworth J.E."/>
            <person name="Yakimov M.M."/>
        </authorList>
    </citation>
    <scope>NUCLEOTIDE SEQUENCE [LARGE SCALE GENOMIC DNA]</scope>
    <source>
        <strain evidence="2 3">HSR12-2</strain>
    </source>
</reference>
<dbReference type="KEGG" id="hds:HSR122_1341"/>
<evidence type="ECO:0000313" key="3">
    <source>
        <dbReference type="Proteomes" id="UP000662973"/>
    </source>
</evidence>